<dbReference type="Proteomes" id="UP000043316">
    <property type="component" value="Unassembled WGS sequence"/>
</dbReference>
<dbReference type="EMBL" id="CWJI01000014">
    <property type="protein sequence ID" value="CRY56541.1"/>
    <property type="molecule type" value="Genomic_DNA"/>
</dbReference>
<feature type="signal peptide" evidence="1">
    <location>
        <begin position="1"/>
        <end position="21"/>
    </location>
</feature>
<organism evidence="2 3">
    <name type="scientific">Yersinia intermedia</name>
    <dbReference type="NCBI Taxonomy" id="631"/>
    <lineage>
        <taxon>Bacteria</taxon>
        <taxon>Pseudomonadati</taxon>
        <taxon>Pseudomonadota</taxon>
        <taxon>Gammaproteobacteria</taxon>
        <taxon>Enterobacterales</taxon>
        <taxon>Yersiniaceae</taxon>
        <taxon>Yersinia</taxon>
    </lineage>
</organism>
<keyword evidence="1" id="KW-0732">Signal</keyword>
<evidence type="ECO:0008006" key="4">
    <source>
        <dbReference type="Google" id="ProtNLM"/>
    </source>
</evidence>
<dbReference type="RefSeq" id="WP_053010155.1">
    <property type="nucleotide sequence ID" value="NZ_CWJI01000014.1"/>
</dbReference>
<dbReference type="AlphaFoldDB" id="A0A0H5MHK8"/>
<proteinExistence type="predicted"/>
<protein>
    <recommendedName>
        <fullName evidence="4">DUF1120 domain-containing protein</fullName>
    </recommendedName>
</protein>
<reference evidence="3" key="1">
    <citation type="submission" date="2015-03" db="EMBL/GenBank/DDBJ databases">
        <authorList>
            <consortium name="Pathogen Informatics"/>
        </authorList>
    </citation>
    <scope>NUCLEOTIDE SEQUENCE [LARGE SCALE GENOMIC DNA]</scope>
    <source>
        <strain evidence="3">R148</strain>
    </source>
</reference>
<evidence type="ECO:0000256" key="1">
    <source>
        <dbReference type="SAM" id="SignalP"/>
    </source>
</evidence>
<name>A0A0H5MHK8_YERIN</name>
<evidence type="ECO:0000313" key="2">
    <source>
        <dbReference type="EMBL" id="CRY56541.1"/>
    </source>
</evidence>
<evidence type="ECO:0000313" key="3">
    <source>
        <dbReference type="Proteomes" id="UP000043316"/>
    </source>
</evidence>
<accession>A0A0H5MHK8</accession>
<feature type="chain" id="PRO_5005221632" description="DUF1120 domain-containing protein" evidence="1">
    <location>
        <begin position="22"/>
        <end position="233"/>
    </location>
</feature>
<sequence>MKLNLLVIALFPALVTSQVFAGPESFGPQQANINVTGTVMPATCQVMMETRDHVIEDVAHGALTNIEINLTSGKTLDYPFSIICEDTALVGFTLKDNQEGTAYNASNRHAGRFGLGKIDKKTSTGTDYKIGAWEMKISALTLDGKSEENSLLQWRPTNVPESQAFESMHTISFNPDHDYAFIRAGSGQQHHILAFKKMTGTIKTQIFLAPKSLEHVADEIDISGSATITIKYY</sequence>
<gene>
    <name evidence="2" type="ORF">ERS008476_03585</name>
</gene>